<reference evidence="15" key="3">
    <citation type="submission" date="2025-09" db="UniProtKB">
        <authorList>
            <consortium name="Ensembl"/>
        </authorList>
    </citation>
    <scope>IDENTIFICATION</scope>
</reference>
<dbReference type="Proteomes" id="UP000314982">
    <property type="component" value="Unassembled WGS sequence"/>
</dbReference>
<dbReference type="Ensembl" id="ENSHHUT00000062595.1">
    <property type="protein sequence ID" value="ENSHHUP00000060533.1"/>
    <property type="gene ID" value="ENSHHUG00000035865.1"/>
</dbReference>
<keyword evidence="8" id="KW-0547">Nucleotide-binding</keyword>
<dbReference type="PANTHER" id="PTHR23033:SF14">
    <property type="entry name" value="GLYCOPROTEIN-N-ACETYLGALACTOSAMINE 3-BETA-GALACTOSYLTRANSFERASE 1-RELATED"/>
    <property type="match status" value="1"/>
</dbReference>
<evidence type="ECO:0000256" key="4">
    <source>
        <dbReference type="ARBA" id="ARBA00012557"/>
    </source>
</evidence>
<comment type="similarity">
    <text evidence="3">Belongs to the glycosyltransferase 31 family. Beta3-Gal-T subfamily.</text>
</comment>
<dbReference type="Pfam" id="PF02434">
    <property type="entry name" value="Fringe"/>
    <property type="match status" value="1"/>
</dbReference>
<evidence type="ECO:0000256" key="10">
    <source>
        <dbReference type="ARBA" id="ARBA00022989"/>
    </source>
</evidence>
<dbReference type="GO" id="GO:0016020">
    <property type="term" value="C:membrane"/>
    <property type="evidence" value="ECO:0007669"/>
    <property type="project" value="UniProtKB-SubCell"/>
</dbReference>
<evidence type="ECO:0000256" key="7">
    <source>
        <dbReference type="ARBA" id="ARBA00022692"/>
    </source>
</evidence>
<proteinExistence type="inferred from homology"/>
<evidence type="ECO:0000313" key="16">
    <source>
        <dbReference type="Proteomes" id="UP000314982"/>
    </source>
</evidence>
<keyword evidence="5" id="KW-0328">Glycosyltransferase</keyword>
<comment type="catalytic activity">
    <reaction evidence="12">
        <text>an N-acetyl-alpha-D-galactosaminyl derivative + UDP-alpha-D-galactose = a beta-D-galactosyl-(1-&gt;3)-N-acetyl-alpha-D-galactosaminyl derivative + UDP + H(+)</text>
        <dbReference type="Rhea" id="RHEA:15621"/>
        <dbReference type="ChEBI" id="CHEBI:15378"/>
        <dbReference type="ChEBI" id="CHEBI:28257"/>
        <dbReference type="ChEBI" id="CHEBI:58223"/>
        <dbReference type="ChEBI" id="CHEBI:66914"/>
        <dbReference type="ChEBI" id="CHEBI:133470"/>
        <dbReference type="EC" id="2.4.1.122"/>
    </reaction>
</comment>
<reference evidence="15" key="2">
    <citation type="submission" date="2025-08" db="UniProtKB">
        <authorList>
            <consortium name="Ensembl"/>
        </authorList>
    </citation>
    <scope>IDENTIFICATION</scope>
</reference>
<feature type="domain" description="Fringe-like glycosyltransferase" evidence="14">
    <location>
        <begin position="180"/>
        <end position="242"/>
    </location>
</feature>
<keyword evidence="6" id="KW-0808">Transferase</keyword>
<evidence type="ECO:0000256" key="3">
    <source>
        <dbReference type="ARBA" id="ARBA00006462"/>
    </source>
</evidence>
<comment type="pathway">
    <text evidence="2">Protein modification; protein glycosylation.</text>
</comment>
<keyword evidence="10 13" id="KW-1133">Transmembrane helix</keyword>
<keyword evidence="16" id="KW-1185">Reference proteome</keyword>
<keyword evidence="7 13" id="KW-0812">Transmembrane</keyword>
<evidence type="ECO:0000256" key="2">
    <source>
        <dbReference type="ARBA" id="ARBA00004922"/>
    </source>
</evidence>
<dbReference type="GO" id="GO:0016263">
    <property type="term" value="F:glycoprotein-N-acetylgalactosamine 3-beta-galactosyltransferase activity"/>
    <property type="evidence" value="ECO:0007669"/>
    <property type="project" value="UniProtKB-EC"/>
</dbReference>
<protein>
    <recommendedName>
        <fullName evidence="4">N-acetylgalactosaminide beta-1,3-galactosyltransferase</fullName>
        <ecNumber evidence="4">2.4.1.122</ecNumber>
    </recommendedName>
</protein>
<evidence type="ECO:0000256" key="11">
    <source>
        <dbReference type="ARBA" id="ARBA00023136"/>
    </source>
</evidence>
<evidence type="ECO:0000256" key="9">
    <source>
        <dbReference type="ARBA" id="ARBA00022968"/>
    </source>
</evidence>
<feature type="transmembrane region" description="Helical" evidence="13">
    <location>
        <begin position="12"/>
        <end position="34"/>
    </location>
</feature>
<evidence type="ECO:0000256" key="1">
    <source>
        <dbReference type="ARBA" id="ARBA00004606"/>
    </source>
</evidence>
<dbReference type="AlphaFoldDB" id="A0A4W5PEE5"/>
<dbReference type="Gene3D" id="3.90.550.50">
    <property type="match status" value="1"/>
</dbReference>
<dbReference type="EC" id="2.4.1.122" evidence="4"/>
<evidence type="ECO:0000256" key="12">
    <source>
        <dbReference type="ARBA" id="ARBA00048842"/>
    </source>
</evidence>
<accession>A0A4W5PEE5</accession>
<evidence type="ECO:0000256" key="5">
    <source>
        <dbReference type="ARBA" id="ARBA00022676"/>
    </source>
</evidence>
<keyword evidence="9" id="KW-0735">Signal-anchor</keyword>
<dbReference type="GeneTree" id="ENSGT00940000164651"/>
<dbReference type="UniPathway" id="UPA00378"/>
<dbReference type="PANTHER" id="PTHR23033">
    <property type="entry name" value="BETA1,3-GALACTOSYLTRANSFERASE"/>
    <property type="match status" value="1"/>
</dbReference>
<sequence length="348" mass="39109">MSKLTSKPSRLLDFVFCAGFVLGFCLCFMTIAYYRAYQISQETVPLPSRTSSLLGELPSGKLELQYFLHLSEYLQYTQPHLSLSLSVHHCAVATNTSVLSPLPPSPTPSSGRLLCWVLTSPQTLWTRAKHIVNTRGPRYDTLLLMSSKLDLLFPGTVLALATEEGRANLYNKYQPVPYLDKADWFLKADDTYVIVENLRLLLSLFSPDKPVYLGRRFCRFVHQGYMSGGAGYVLSRESVSRYVRGPAPWNLHPVHLCRGPTAGLLPPEGNLPPPVYNYYPSKVGPDCCSNSFVSSHYVKPVRMYMLDYFLYHLNPVGGHSPNCLTNIKTNIVTKVFKVHASSNQFIMI</sequence>
<keyword evidence="11 13" id="KW-0472">Membrane</keyword>
<evidence type="ECO:0000259" key="14">
    <source>
        <dbReference type="Pfam" id="PF02434"/>
    </source>
</evidence>
<dbReference type="InterPro" id="IPR026050">
    <property type="entry name" value="C1GALT1/C1GALT1_chp1"/>
</dbReference>
<evidence type="ECO:0000256" key="6">
    <source>
        <dbReference type="ARBA" id="ARBA00022679"/>
    </source>
</evidence>
<dbReference type="InterPro" id="IPR003378">
    <property type="entry name" value="Fringe-like_glycosylTrfase"/>
</dbReference>
<name>A0A4W5PEE5_9TELE</name>
<evidence type="ECO:0000256" key="8">
    <source>
        <dbReference type="ARBA" id="ARBA00022741"/>
    </source>
</evidence>
<dbReference type="STRING" id="62062.ENSHHUP00000060533"/>
<comment type="subcellular location">
    <subcellularLocation>
        <location evidence="1">Membrane</location>
        <topology evidence="1">Single-pass type II membrane protein</topology>
    </subcellularLocation>
</comment>
<dbReference type="GO" id="GO:0000166">
    <property type="term" value="F:nucleotide binding"/>
    <property type="evidence" value="ECO:0007669"/>
    <property type="project" value="UniProtKB-KW"/>
</dbReference>
<reference evidence="16" key="1">
    <citation type="submission" date="2018-06" db="EMBL/GenBank/DDBJ databases">
        <title>Genome assembly of Danube salmon.</title>
        <authorList>
            <person name="Macqueen D.J."/>
            <person name="Gundappa M.K."/>
        </authorList>
    </citation>
    <scope>NUCLEOTIDE SEQUENCE [LARGE SCALE GENOMIC DNA]</scope>
</reference>
<organism evidence="15 16">
    <name type="scientific">Hucho hucho</name>
    <name type="common">huchen</name>
    <dbReference type="NCBI Taxonomy" id="62062"/>
    <lineage>
        <taxon>Eukaryota</taxon>
        <taxon>Metazoa</taxon>
        <taxon>Chordata</taxon>
        <taxon>Craniata</taxon>
        <taxon>Vertebrata</taxon>
        <taxon>Euteleostomi</taxon>
        <taxon>Actinopterygii</taxon>
        <taxon>Neopterygii</taxon>
        <taxon>Teleostei</taxon>
        <taxon>Protacanthopterygii</taxon>
        <taxon>Salmoniformes</taxon>
        <taxon>Salmonidae</taxon>
        <taxon>Salmoninae</taxon>
        <taxon>Hucho</taxon>
    </lineage>
</organism>
<evidence type="ECO:0000313" key="15">
    <source>
        <dbReference type="Ensembl" id="ENSHHUP00000060533.1"/>
    </source>
</evidence>
<evidence type="ECO:0000256" key="13">
    <source>
        <dbReference type="SAM" id="Phobius"/>
    </source>
</evidence>